<evidence type="ECO:0000313" key="3">
    <source>
        <dbReference type="EMBL" id="GFQ87995.1"/>
    </source>
</evidence>
<dbReference type="Pfam" id="PF07530">
    <property type="entry name" value="PRE_C2HC"/>
    <property type="match status" value="1"/>
</dbReference>
<dbReference type="EMBL" id="BMAO01033232">
    <property type="protein sequence ID" value="GFQ87995.1"/>
    <property type="molecule type" value="Genomic_DNA"/>
</dbReference>
<feature type="region of interest" description="Disordered" evidence="1">
    <location>
        <begin position="249"/>
        <end position="268"/>
    </location>
</feature>
<feature type="region of interest" description="Disordered" evidence="1">
    <location>
        <begin position="1"/>
        <end position="28"/>
    </location>
</feature>
<dbReference type="SMART" id="SM00596">
    <property type="entry name" value="PRE_C2HC"/>
    <property type="match status" value="1"/>
</dbReference>
<feature type="domain" description="Pre-C2HC" evidence="2">
    <location>
        <begin position="111"/>
        <end position="180"/>
    </location>
</feature>
<comment type="caution">
    <text evidence="3">The sequence shown here is derived from an EMBL/GenBank/DDBJ whole genome shotgun (WGS) entry which is preliminary data.</text>
</comment>
<protein>
    <submittedName>
        <fullName evidence="3">Nucleic-acid-binding protein from transposon X-element</fullName>
    </submittedName>
</protein>
<evidence type="ECO:0000259" key="2">
    <source>
        <dbReference type="SMART" id="SM00596"/>
    </source>
</evidence>
<feature type="compositionally biased region" description="Polar residues" evidence="1">
    <location>
        <begin position="7"/>
        <end position="17"/>
    </location>
</feature>
<dbReference type="InterPro" id="IPR006579">
    <property type="entry name" value="Pre_C2HC_dom"/>
</dbReference>
<dbReference type="OrthoDB" id="6488924at2759"/>
<dbReference type="AlphaFoldDB" id="A0A8X6KVE3"/>
<name>A0A8X6KVE3_TRICU</name>
<evidence type="ECO:0000313" key="4">
    <source>
        <dbReference type="Proteomes" id="UP000887116"/>
    </source>
</evidence>
<accession>A0A8X6KVE3</accession>
<gene>
    <name evidence="3" type="primary">ORF1_100</name>
    <name evidence="3" type="ORF">TNCT_130061</name>
</gene>
<feature type="compositionally biased region" description="Polar residues" evidence="1">
    <location>
        <begin position="258"/>
        <end position="268"/>
    </location>
</feature>
<reference evidence="3" key="1">
    <citation type="submission" date="2020-07" db="EMBL/GenBank/DDBJ databases">
        <title>Multicomponent nature underlies the extraordinary mechanical properties of spider dragline silk.</title>
        <authorList>
            <person name="Kono N."/>
            <person name="Nakamura H."/>
            <person name="Mori M."/>
            <person name="Yoshida Y."/>
            <person name="Ohtoshi R."/>
            <person name="Malay A.D."/>
            <person name="Moran D.A.P."/>
            <person name="Tomita M."/>
            <person name="Numata K."/>
            <person name="Arakawa K."/>
        </authorList>
    </citation>
    <scope>NUCLEOTIDE SEQUENCE</scope>
</reference>
<dbReference type="Proteomes" id="UP000887116">
    <property type="component" value="Unassembled WGS sequence"/>
</dbReference>
<evidence type="ECO:0000256" key="1">
    <source>
        <dbReference type="SAM" id="MobiDB-lite"/>
    </source>
</evidence>
<proteinExistence type="predicted"/>
<keyword evidence="4" id="KW-1185">Reference proteome</keyword>
<sequence>MDVTDPQEGTSATSENPGVTAPQKKQHVPPITIDNVSNQAALLKHLQGVTKLKLEAKLIGTKLRIYPQIPYAYTLIRRYIDENSLEGYTYMLPEDKKLRAVIRGLPIDMPPMEIISDLATQGYQIEECHNMVSRKTGVPMPLFMLSMERSEQHKTIFQKVTSIGYVKVIVEVLRKKYGPPPPNASDAKVFSTLANSAHALPGALSVQETTLQKSAKNISTTSQNAAFAEVNTQRTSLDVPKILNFESRLRRKGRISKNPPTSSRSHPR</sequence>
<organism evidence="3 4">
    <name type="scientific">Trichonephila clavata</name>
    <name type="common">Joro spider</name>
    <name type="synonym">Nephila clavata</name>
    <dbReference type="NCBI Taxonomy" id="2740835"/>
    <lineage>
        <taxon>Eukaryota</taxon>
        <taxon>Metazoa</taxon>
        <taxon>Ecdysozoa</taxon>
        <taxon>Arthropoda</taxon>
        <taxon>Chelicerata</taxon>
        <taxon>Arachnida</taxon>
        <taxon>Araneae</taxon>
        <taxon>Araneomorphae</taxon>
        <taxon>Entelegynae</taxon>
        <taxon>Araneoidea</taxon>
        <taxon>Nephilidae</taxon>
        <taxon>Trichonephila</taxon>
    </lineage>
</organism>